<feature type="compositionally biased region" description="Polar residues" evidence="1">
    <location>
        <begin position="147"/>
        <end position="156"/>
    </location>
</feature>
<gene>
    <name evidence="3" type="ORF">MEDL_26014</name>
</gene>
<evidence type="ECO:0000313" key="3">
    <source>
        <dbReference type="EMBL" id="CAG2212016.1"/>
    </source>
</evidence>
<feature type="compositionally biased region" description="Acidic residues" evidence="1">
    <location>
        <begin position="110"/>
        <end position="121"/>
    </location>
</feature>
<feature type="compositionally biased region" description="Basic and acidic residues" evidence="1">
    <location>
        <begin position="42"/>
        <end position="52"/>
    </location>
</feature>
<comment type="caution">
    <text evidence="3">The sequence shown here is derived from an EMBL/GenBank/DDBJ whole genome shotgun (WGS) entry which is preliminary data.</text>
</comment>
<dbReference type="Proteomes" id="UP000683360">
    <property type="component" value="Unassembled WGS sequence"/>
</dbReference>
<reference evidence="3" key="1">
    <citation type="submission" date="2021-03" db="EMBL/GenBank/DDBJ databases">
        <authorList>
            <person name="Bekaert M."/>
        </authorList>
    </citation>
    <scope>NUCLEOTIDE SEQUENCE</scope>
</reference>
<dbReference type="GO" id="GO:0008023">
    <property type="term" value="C:transcription elongation factor complex"/>
    <property type="evidence" value="ECO:0007669"/>
    <property type="project" value="TreeGrafter"/>
</dbReference>
<feature type="domain" description="Spt6 acidic N-terminal" evidence="2">
    <location>
        <begin position="30"/>
        <end position="109"/>
    </location>
</feature>
<dbReference type="GO" id="GO:0042393">
    <property type="term" value="F:histone binding"/>
    <property type="evidence" value="ECO:0007669"/>
    <property type="project" value="TreeGrafter"/>
</dbReference>
<evidence type="ECO:0000256" key="1">
    <source>
        <dbReference type="SAM" id="MobiDB-lite"/>
    </source>
</evidence>
<proteinExistence type="predicted"/>
<accession>A0A8S3S096</accession>
<dbReference type="InterPro" id="IPR028083">
    <property type="entry name" value="Spt6_acidic_N_dom"/>
</dbReference>
<feature type="region of interest" description="Disordered" evidence="1">
    <location>
        <begin position="1"/>
        <end position="165"/>
    </location>
</feature>
<sequence>MDFLEEEAEVEEESSLSSEGEKVVESGEDDSDAVEGRKKKKIQEEMKDFIKDDVEEEAEEESGDEGGKRKHEDSDIDDRLEDEDYDLIEENLGIKVKRKPKHKRIRVLSEDEDSDRGEEEGDKGREAVAEQLGFDSDVGEGEEPSQPAETDYQNLVESEEEEDGM</sequence>
<dbReference type="Pfam" id="PF14632">
    <property type="entry name" value="SPT6_acidic"/>
    <property type="match status" value="1"/>
</dbReference>
<evidence type="ECO:0000259" key="2">
    <source>
        <dbReference type="Pfam" id="PF14632"/>
    </source>
</evidence>
<dbReference type="AlphaFoldDB" id="A0A8S3S096"/>
<dbReference type="GO" id="GO:0034728">
    <property type="term" value="P:nucleosome organization"/>
    <property type="evidence" value="ECO:0007669"/>
    <property type="project" value="TreeGrafter"/>
</dbReference>
<evidence type="ECO:0000313" key="4">
    <source>
        <dbReference type="Proteomes" id="UP000683360"/>
    </source>
</evidence>
<dbReference type="PANTHER" id="PTHR10145:SF6">
    <property type="entry name" value="TRANSCRIPTION ELONGATION FACTOR SPT6"/>
    <property type="match status" value="1"/>
</dbReference>
<feature type="compositionally biased region" description="Acidic residues" evidence="1">
    <location>
        <begin position="53"/>
        <end position="64"/>
    </location>
</feature>
<protein>
    <submittedName>
        <fullName evidence="3">SUPT6H</fullName>
    </submittedName>
</protein>
<feature type="compositionally biased region" description="Acidic residues" evidence="1">
    <location>
        <begin position="1"/>
        <end position="14"/>
    </location>
</feature>
<organism evidence="3 4">
    <name type="scientific">Mytilus edulis</name>
    <name type="common">Blue mussel</name>
    <dbReference type="NCBI Taxonomy" id="6550"/>
    <lineage>
        <taxon>Eukaryota</taxon>
        <taxon>Metazoa</taxon>
        <taxon>Spiralia</taxon>
        <taxon>Lophotrochozoa</taxon>
        <taxon>Mollusca</taxon>
        <taxon>Bivalvia</taxon>
        <taxon>Autobranchia</taxon>
        <taxon>Pteriomorphia</taxon>
        <taxon>Mytilida</taxon>
        <taxon>Mytiloidea</taxon>
        <taxon>Mytilidae</taxon>
        <taxon>Mytilinae</taxon>
        <taxon>Mytilus</taxon>
    </lineage>
</organism>
<feature type="compositionally biased region" description="Basic residues" evidence="1">
    <location>
        <begin position="95"/>
        <end position="106"/>
    </location>
</feature>
<name>A0A8S3S096_MYTED</name>
<dbReference type="GO" id="GO:0140673">
    <property type="term" value="P:transcription elongation-coupled chromatin remodeling"/>
    <property type="evidence" value="ECO:0007669"/>
    <property type="project" value="InterPro"/>
</dbReference>
<dbReference type="InterPro" id="IPR017072">
    <property type="entry name" value="TF_Spt6"/>
</dbReference>
<dbReference type="GO" id="GO:0031491">
    <property type="term" value="F:nucleosome binding"/>
    <property type="evidence" value="ECO:0007669"/>
    <property type="project" value="TreeGrafter"/>
</dbReference>
<feature type="compositionally biased region" description="Acidic residues" evidence="1">
    <location>
        <begin position="74"/>
        <end position="89"/>
    </location>
</feature>
<dbReference type="PANTHER" id="PTHR10145">
    <property type="entry name" value="TRANSCRIPTION ELONGATION FACTOR SPT6"/>
    <property type="match status" value="1"/>
</dbReference>
<keyword evidence="4" id="KW-1185">Reference proteome</keyword>
<dbReference type="EMBL" id="CAJPWZ010001284">
    <property type="protein sequence ID" value="CAG2212016.1"/>
    <property type="molecule type" value="Genomic_DNA"/>
</dbReference>